<keyword evidence="1" id="KW-0472">Membrane</keyword>
<organism evidence="2 3">
    <name type="scientific">Orbilia oligospora</name>
    <name type="common">Nematode-trapping fungus</name>
    <name type="synonym">Arthrobotrys oligospora</name>
    <dbReference type="NCBI Taxonomy" id="2813651"/>
    <lineage>
        <taxon>Eukaryota</taxon>
        <taxon>Fungi</taxon>
        <taxon>Dikarya</taxon>
        <taxon>Ascomycota</taxon>
        <taxon>Pezizomycotina</taxon>
        <taxon>Orbiliomycetes</taxon>
        <taxon>Orbiliales</taxon>
        <taxon>Orbiliaceae</taxon>
        <taxon>Orbilia</taxon>
    </lineage>
</organism>
<feature type="transmembrane region" description="Helical" evidence="1">
    <location>
        <begin position="33"/>
        <end position="58"/>
    </location>
</feature>
<dbReference type="EMBL" id="SOZJ01000005">
    <property type="protein sequence ID" value="TGJ67206.1"/>
    <property type="molecule type" value="Genomic_DNA"/>
</dbReference>
<accession>A0A8H2DYN5</accession>
<dbReference type="AlphaFoldDB" id="A0A8H2DYN5"/>
<reference evidence="2 3" key="1">
    <citation type="submission" date="2019-03" db="EMBL/GenBank/DDBJ databases">
        <title>Nematode-trapping fungi genome.</title>
        <authorList>
            <person name="Vidal-Diez De Ulzurrun G."/>
        </authorList>
    </citation>
    <scope>NUCLEOTIDE SEQUENCE [LARGE SCALE GENOMIC DNA]</scope>
    <source>
        <strain evidence="2 3">TWF154</strain>
    </source>
</reference>
<protein>
    <submittedName>
        <fullName evidence="2">Uncharacterized protein</fullName>
    </submittedName>
</protein>
<sequence>MNDDIRPWSSYRLNYQTKIKPHSHIQSSFASSLGFLAIAFARKSGQVAVIFLFINFWARRKEFHWWLLIHCQD</sequence>
<keyword evidence="1" id="KW-1133">Transmembrane helix</keyword>
<evidence type="ECO:0000313" key="3">
    <source>
        <dbReference type="Proteomes" id="UP000297595"/>
    </source>
</evidence>
<proteinExistence type="predicted"/>
<comment type="caution">
    <text evidence="2">The sequence shown here is derived from an EMBL/GenBank/DDBJ whole genome shotgun (WGS) entry which is preliminary data.</text>
</comment>
<evidence type="ECO:0000313" key="2">
    <source>
        <dbReference type="EMBL" id="TGJ67206.1"/>
    </source>
</evidence>
<name>A0A8H2DYN5_ORBOL</name>
<gene>
    <name evidence="2" type="ORF">EYR41_008776</name>
</gene>
<keyword evidence="1" id="KW-0812">Transmembrane</keyword>
<dbReference type="Proteomes" id="UP000297595">
    <property type="component" value="Unassembled WGS sequence"/>
</dbReference>
<evidence type="ECO:0000256" key="1">
    <source>
        <dbReference type="SAM" id="Phobius"/>
    </source>
</evidence>